<gene>
    <name evidence="2" type="ORF">IZO911_LOCUS11818</name>
    <name evidence="3" type="ORF">KXQ929_LOCUS12219</name>
</gene>
<dbReference type="PROSITE" id="PS50181">
    <property type="entry name" value="FBOX"/>
    <property type="match status" value="1"/>
</dbReference>
<dbReference type="EMBL" id="CAJOBB010000623">
    <property type="protein sequence ID" value="CAF3718143.1"/>
    <property type="molecule type" value="Genomic_DNA"/>
</dbReference>
<dbReference type="SUPFAM" id="SSF81383">
    <property type="entry name" value="F-box domain"/>
    <property type="match status" value="1"/>
</dbReference>
<evidence type="ECO:0000259" key="1">
    <source>
        <dbReference type="PROSITE" id="PS50181"/>
    </source>
</evidence>
<dbReference type="Proteomes" id="UP000663860">
    <property type="component" value="Unassembled WGS sequence"/>
</dbReference>
<dbReference type="EMBL" id="CAJNOE010000089">
    <property type="protein sequence ID" value="CAF0892840.1"/>
    <property type="molecule type" value="Genomic_DNA"/>
</dbReference>
<accession>A0A818VZA1</accession>
<dbReference type="InterPro" id="IPR001810">
    <property type="entry name" value="F-box_dom"/>
</dbReference>
<dbReference type="Proteomes" id="UP000663868">
    <property type="component" value="Unassembled WGS sequence"/>
</dbReference>
<reference evidence="3" key="1">
    <citation type="submission" date="2021-02" db="EMBL/GenBank/DDBJ databases">
        <authorList>
            <person name="Nowell W R."/>
        </authorList>
    </citation>
    <scope>NUCLEOTIDE SEQUENCE</scope>
</reference>
<protein>
    <recommendedName>
        <fullName evidence="1">F-box domain-containing protein</fullName>
    </recommendedName>
</protein>
<dbReference type="InterPro" id="IPR032675">
    <property type="entry name" value="LRR_dom_sf"/>
</dbReference>
<dbReference type="Gene3D" id="3.80.10.10">
    <property type="entry name" value="Ribonuclease Inhibitor"/>
    <property type="match status" value="1"/>
</dbReference>
<proteinExistence type="predicted"/>
<dbReference type="AlphaFoldDB" id="A0A818VZA1"/>
<dbReference type="InterPro" id="IPR036047">
    <property type="entry name" value="F-box-like_dom_sf"/>
</dbReference>
<feature type="domain" description="F-box" evidence="1">
    <location>
        <begin position="1"/>
        <end position="50"/>
    </location>
</feature>
<evidence type="ECO:0000313" key="2">
    <source>
        <dbReference type="EMBL" id="CAF0892840.1"/>
    </source>
</evidence>
<name>A0A818VZA1_9BILA</name>
<comment type="caution">
    <text evidence="3">The sequence shown here is derived from an EMBL/GenBank/DDBJ whole genome shotgun (WGS) entry which is preliminary data.</text>
</comment>
<evidence type="ECO:0000313" key="4">
    <source>
        <dbReference type="Proteomes" id="UP000663868"/>
    </source>
</evidence>
<sequence>MSLELLPNELLFNIFQYLSTPDVLRAFLQLNRRFDELVDKHLYTCKYIDLRTTSKFNFDLFWKQYLAPLAGKIISLSLSNDFNTPDQVDQLYAHGITLRDFPRLRSLALFHIHSKEIMNKIATDLPYLTTLTHLTFEKSIINDQYMINIIWSLSNLVYFRCNTYFGSEVTFDTPEVTSPTIKSVHGFRDIWNTTVKAGSTGEEQVEQIVNTFRTPFWLDEHRWFVQCDWSPITESCYVYTLPYAFENFNIDFPICFKSTCAIDNLSCFYDRFSNIQHITIDLTDAYRFRYKNGQNDSSAYGCEDTVYIIFTFPISICKLYSIATIHETKSKLRQ</sequence>
<dbReference type="CDD" id="cd09917">
    <property type="entry name" value="F-box_SF"/>
    <property type="match status" value="1"/>
</dbReference>
<dbReference type="Pfam" id="PF12937">
    <property type="entry name" value="F-box-like"/>
    <property type="match status" value="1"/>
</dbReference>
<evidence type="ECO:0000313" key="3">
    <source>
        <dbReference type="EMBL" id="CAF3718143.1"/>
    </source>
</evidence>
<organism evidence="3 4">
    <name type="scientific">Adineta steineri</name>
    <dbReference type="NCBI Taxonomy" id="433720"/>
    <lineage>
        <taxon>Eukaryota</taxon>
        <taxon>Metazoa</taxon>
        <taxon>Spiralia</taxon>
        <taxon>Gnathifera</taxon>
        <taxon>Rotifera</taxon>
        <taxon>Eurotatoria</taxon>
        <taxon>Bdelloidea</taxon>
        <taxon>Adinetida</taxon>
        <taxon>Adinetidae</taxon>
        <taxon>Adineta</taxon>
    </lineage>
</organism>